<dbReference type="SUPFAM" id="SSF55486">
    <property type="entry name" value="Metalloproteases ('zincins'), catalytic domain"/>
    <property type="match status" value="1"/>
</dbReference>
<evidence type="ECO:0000256" key="2">
    <source>
        <dbReference type="ARBA" id="ARBA00022723"/>
    </source>
</evidence>
<dbReference type="InterPro" id="IPR045090">
    <property type="entry name" value="Pept_M3A_M3B"/>
</dbReference>
<comment type="similarity">
    <text evidence="6">Belongs to the peptidase M3B family.</text>
</comment>
<comment type="function">
    <text evidence="6">Has oligopeptidase activity and degrades a variety of small bioactive peptides.</text>
</comment>
<dbReference type="GO" id="GO:0006518">
    <property type="term" value="P:peptide metabolic process"/>
    <property type="evidence" value="ECO:0007669"/>
    <property type="project" value="TreeGrafter"/>
</dbReference>
<dbReference type="InterPro" id="IPR004438">
    <property type="entry name" value="Peptidase_M3B"/>
</dbReference>
<dbReference type="Gene3D" id="1.10.287.830">
    <property type="entry name" value="putative peptidase helix hairpin domain like"/>
    <property type="match status" value="1"/>
</dbReference>
<dbReference type="PANTHER" id="PTHR11804:SF84">
    <property type="entry name" value="SACCHAROLYSIN"/>
    <property type="match status" value="1"/>
</dbReference>
<evidence type="ECO:0000256" key="1">
    <source>
        <dbReference type="ARBA" id="ARBA00022670"/>
    </source>
</evidence>
<dbReference type="GO" id="GO:0004222">
    <property type="term" value="F:metalloendopeptidase activity"/>
    <property type="evidence" value="ECO:0007669"/>
    <property type="project" value="UniProtKB-UniRule"/>
</dbReference>
<keyword evidence="3 6" id="KW-0378">Hydrolase</keyword>
<keyword evidence="2 6" id="KW-0479">Metal-binding</keyword>
<dbReference type="GO" id="GO:0006508">
    <property type="term" value="P:proteolysis"/>
    <property type="evidence" value="ECO:0007669"/>
    <property type="project" value="UniProtKB-KW"/>
</dbReference>
<dbReference type="PANTHER" id="PTHR11804">
    <property type="entry name" value="PROTEASE M3 THIMET OLIGOPEPTIDASE-RELATED"/>
    <property type="match status" value="1"/>
</dbReference>
<dbReference type="Pfam" id="PF08439">
    <property type="entry name" value="Peptidase_M3_N"/>
    <property type="match status" value="1"/>
</dbReference>
<dbReference type="Gene3D" id="1.20.140.70">
    <property type="entry name" value="Oligopeptidase f, N-terminal domain"/>
    <property type="match status" value="1"/>
</dbReference>
<evidence type="ECO:0000256" key="4">
    <source>
        <dbReference type="ARBA" id="ARBA00022833"/>
    </source>
</evidence>
<dbReference type="EMBL" id="PDBW01000001">
    <property type="protein sequence ID" value="PFH01356.1"/>
    <property type="molecule type" value="Genomic_DNA"/>
</dbReference>
<feature type="domain" description="Peptidase M3A/M3B catalytic" evidence="7">
    <location>
        <begin position="210"/>
        <end position="588"/>
    </location>
</feature>
<dbReference type="GeneID" id="35803094"/>
<dbReference type="CDD" id="cd09608">
    <property type="entry name" value="M3B_PepF"/>
    <property type="match status" value="1"/>
</dbReference>
<reference evidence="9 10" key="1">
    <citation type="submission" date="2017-09" db="EMBL/GenBank/DDBJ databases">
        <title>Evaluation of Pacific Biosciences Sequencing Technology to Finishing C. thermocellum Genome Sequences.</title>
        <authorList>
            <person name="Brown S."/>
        </authorList>
    </citation>
    <scope>NUCLEOTIDE SEQUENCE [LARGE SCALE GENOMIC DNA]</scope>
    <source>
        <strain evidence="9 10">AD2</strain>
    </source>
</reference>
<gene>
    <name evidence="9" type="ORF">M972_1186</name>
</gene>
<proteinExistence type="inferred from homology"/>
<dbReference type="InterPro" id="IPR001567">
    <property type="entry name" value="Pept_M3A_M3B_dom"/>
</dbReference>
<organism evidence="9 10">
    <name type="scientific">Acetivibrio thermocellus AD2</name>
    <dbReference type="NCBI Taxonomy" id="1138384"/>
    <lineage>
        <taxon>Bacteria</taxon>
        <taxon>Bacillati</taxon>
        <taxon>Bacillota</taxon>
        <taxon>Clostridia</taxon>
        <taxon>Eubacteriales</taxon>
        <taxon>Oscillospiraceae</taxon>
        <taxon>Acetivibrio</taxon>
    </lineage>
</organism>
<feature type="domain" description="Oligopeptidase F N-terminal" evidence="8">
    <location>
        <begin position="119"/>
        <end position="188"/>
    </location>
</feature>
<evidence type="ECO:0000259" key="8">
    <source>
        <dbReference type="Pfam" id="PF08439"/>
    </source>
</evidence>
<dbReference type="AlphaFoldDB" id="A0AB36TCJ9"/>
<protein>
    <recommendedName>
        <fullName evidence="6">Oligopeptidase F</fullName>
        <ecNumber evidence="6">3.4.24.-</ecNumber>
    </recommendedName>
</protein>
<evidence type="ECO:0000259" key="7">
    <source>
        <dbReference type="Pfam" id="PF01432"/>
    </source>
</evidence>
<evidence type="ECO:0000256" key="6">
    <source>
        <dbReference type="RuleBase" id="RU368091"/>
    </source>
</evidence>
<keyword evidence="5 6" id="KW-0482">Metalloprotease</keyword>
<dbReference type="Pfam" id="PF01432">
    <property type="entry name" value="Peptidase_M3"/>
    <property type="match status" value="1"/>
</dbReference>
<evidence type="ECO:0000313" key="9">
    <source>
        <dbReference type="EMBL" id="PFH01356.1"/>
    </source>
</evidence>
<dbReference type="GO" id="GO:0046872">
    <property type="term" value="F:metal ion binding"/>
    <property type="evidence" value="ECO:0007669"/>
    <property type="project" value="UniProtKB-UniRule"/>
</dbReference>
<dbReference type="RefSeq" id="WP_003513166.1">
    <property type="nucleotide sequence ID" value="NZ_CP013828.1"/>
</dbReference>
<dbReference type="Gene3D" id="1.10.1370.20">
    <property type="entry name" value="Oligoendopeptidase f, C-terminal domain"/>
    <property type="match status" value="1"/>
</dbReference>
<name>A0AB36TCJ9_ACETH</name>
<accession>A0AB36TCJ9</accession>
<sequence>MAESKTNALPKRDEIDSKYKWKLEHIYAGIDDWERDFSKVKEYISQIVKFKGTLGKDSNTLLECLKLSNELMSTNDRVFVYARMKKDEDNSNSTYQSLADRASALMTEAYAATSFIVPEILTIPEEKLNKYLEENKDLQLYRQFFREILRQKEHVLSEKEEELLALASEMAGSPREIFTMFNNADIKFPFIKDEDGEEVELTKGRYIKFLESKDRRVRKDAFQALYSTYAKFKNTIAASLVGSIKASKFYATAAKYDSSLEASLDADNISVDVYDNLIETVNKNLHLLHRYLKLRKKALKLDELHMYDLYVPIVEESKKNIPYEEALKMVEAGLRPLGEEYISHLKEGFTNGWIDVYENQGKTSGAYSWGAYTTHPYVLLNYQGTINDVFTIAHEMGHALHSYYTNKTQPYVYSEYKIFVAEVASTVNEALLMNYLLDKTKDKTEKAYLLNHYLEQFRGTVYRQVMFAEFEKTVHMKHKNGEPLTADILSNIYYDLNKKYFEAEVNVDEEISMEWARIPHFYTSFYVYKYATGFSSAIAISDMILKEGQPAVDRYIKFLKSGSSDYPLELLKIAGVDLSTPKPVQDALDVFEKILGELEALI</sequence>
<evidence type="ECO:0000313" key="10">
    <source>
        <dbReference type="Proteomes" id="UP000223596"/>
    </source>
</evidence>
<evidence type="ECO:0000256" key="3">
    <source>
        <dbReference type="ARBA" id="ARBA00022801"/>
    </source>
</evidence>
<dbReference type="EC" id="3.4.24.-" evidence="6"/>
<dbReference type="InterPro" id="IPR042088">
    <property type="entry name" value="OligoPept_F_C"/>
</dbReference>
<keyword evidence="1 6" id="KW-0645">Protease</keyword>
<dbReference type="NCBIfam" id="TIGR00181">
    <property type="entry name" value="pepF"/>
    <property type="match status" value="1"/>
</dbReference>
<comment type="caution">
    <text evidence="9">The sequence shown here is derived from an EMBL/GenBank/DDBJ whole genome shotgun (WGS) entry which is preliminary data.</text>
</comment>
<comment type="cofactor">
    <cofactor evidence="6">
        <name>Zn(2+)</name>
        <dbReference type="ChEBI" id="CHEBI:29105"/>
    </cofactor>
    <text evidence="6">Binds 1 zinc ion.</text>
</comment>
<keyword evidence="4 6" id="KW-0862">Zinc</keyword>
<dbReference type="Proteomes" id="UP000223596">
    <property type="component" value="Unassembled WGS sequence"/>
</dbReference>
<evidence type="ECO:0000256" key="5">
    <source>
        <dbReference type="ARBA" id="ARBA00023049"/>
    </source>
</evidence>
<dbReference type="InterPro" id="IPR013647">
    <property type="entry name" value="OligopepF_N_dom"/>
</dbReference>